<dbReference type="InterPro" id="IPR016164">
    <property type="entry name" value="FAD-linked_Oxase-like_C"/>
</dbReference>
<dbReference type="Proteomes" id="UP000287330">
    <property type="component" value="Unassembled WGS sequence"/>
</dbReference>
<dbReference type="GO" id="GO:1903457">
    <property type="term" value="P:lactate catabolic process"/>
    <property type="evidence" value="ECO:0007669"/>
    <property type="project" value="TreeGrafter"/>
</dbReference>
<dbReference type="GO" id="GO:0046872">
    <property type="term" value="F:metal ion binding"/>
    <property type="evidence" value="ECO:0007669"/>
    <property type="project" value="UniProtKB-KW"/>
</dbReference>
<dbReference type="FunFam" id="3.30.70.2740:FF:000003">
    <property type="entry name" value="Oxidoreductase, FAD-binding, putative"/>
    <property type="match status" value="1"/>
</dbReference>
<keyword evidence="16" id="KW-1185">Reference proteome</keyword>
<dbReference type="Gene3D" id="3.30.70.2740">
    <property type="match status" value="1"/>
</dbReference>
<dbReference type="GO" id="GO:0004458">
    <property type="term" value="F:D-lactate dehydrogenase (cytochrome) activity"/>
    <property type="evidence" value="ECO:0007669"/>
    <property type="project" value="TreeGrafter"/>
</dbReference>
<keyword evidence="3" id="KW-0285">Flavoprotein</keyword>
<evidence type="ECO:0000256" key="12">
    <source>
        <dbReference type="ARBA" id="ARBA00067680"/>
    </source>
</evidence>
<feature type="domain" description="4Fe-4S ferredoxin-type" evidence="13">
    <location>
        <begin position="657"/>
        <end position="688"/>
    </location>
</feature>
<evidence type="ECO:0000259" key="14">
    <source>
        <dbReference type="PROSITE" id="PS51387"/>
    </source>
</evidence>
<dbReference type="PROSITE" id="PS00198">
    <property type="entry name" value="4FE4S_FER_1"/>
    <property type="match status" value="1"/>
</dbReference>
<dbReference type="InterPro" id="IPR017900">
    <property type="entry name" value="4Fe4S_Fe_S_CS"/>
</dbReference>
<dbReference type="InterPro" id="IPR004113">
    <property type="entry name" value="FAD-bd_oxidored_4_C"/>
</dbReference>
<comment type="cofactor">
    <cofactor evidence="1">
        <name>FAD</name>
        <dbReference type="ChEBI" id="CHEBI:57692"/>
    </cofactor>
</comment>
<evidence type="ECO:0000256" key="7">
    <source>
        <dbReference type="ARBA" id="ARBA00023004"/>
    </source>
</evidence>
<dbReference type="InterPro" id="IPR017896">
    <property type="entry name" value="4Fe4S_Fe-S-bd"/>
</dbReference>
<evidence type="ECO:0000313" key="16">
    <source>
        <dbReference type="Proteomes" id="UP000287330"/>
    </source>
</evidence>
<keyword evidence="5" id="KW-0274">FAD</keyword>
<comment type="similarity">
    <text evidence="11">In the N-terminal section; belongs to the FAD-binding oxidoreductase/transferase type 4 family.</text>
</comment>
<dbReference type="PANTHER" id="PTHR11748">
    <property type="entry name" value="D-LACTATE DEHYDROGENASE"/>
    <property type="match status" value="1"/>
</dbReference>
<dbReference type="Gene3D" id="1.10.1060.10">
    <property type="entry name" value="Alpha-helical ferredoxin"/>
    <property type="match status" value="1"/>
</dbReference>
<dbReference type="PANTHER" id="PTHR11748:SF119">
    <property type="entry name" value="D-2-HYDROXYGLUTARATE DEHYDROGENASE"/>
    <property type="match status" value="1"/>
</dbReference>
<evidence type="ECO:0000256" key="10">
    <source>
        <dbReference type="ARBA" id="ARBA00051291"/>
    </source>
</evidence>
<gene>
    <name evidence="15" type="ORF">CWE25_04165</name>
</gene>
<keyword evidence="8" id="KW-0411">Iron-sulfur</keyword>
<keyword evidence="2" id="KW-0004">4Fe-4S</keyword>
<dbReference type="Gene3D" id="3.30.43.10">
    <property type="entry name" value="Uridine Diphospho-n-acetylenolpyruvylglucosamine Reductase, domain 2"/>
    <property type="match status" value="1"/>
</dbReference>
<evidence type="ECO:0000259" key="13">
    <source>
        <dbReference type="PROSITE" id="PS51379"/>
    </source>
</evidence>
<dbReference type="PROSITE" id="PS51379">
    <property type="entry name" value="4FE4S_FER_2"/>
    <property type="match status" value="1"/>
</dbReference>
<protein>
    <recommendedName>
        <fullName evidence="12">D-2-hydroxyglutarate dehydrogenase</fullName>
        <ecNumber evidence="9">1.1.99.39</ecNumber>
    </recommendedName>
</protein>
<accession>A0A432Y9L8</accession>
<comment type="catalytic activity">
    <reaction evidence="10">
        <text>(R)-2-hydroxyglutarate + A = 2-oxoglutarate + AH2</text>
        <dbReference type="Rhea" id="RHEA:38295"/>
        <dbReference type="ChEBI" id="CHEBI:13193"/>
        <dbReference type="ChEBI" id="CHEBI:15801"/>
        <dbReference type="ChEBI" id="CHEBI:16810"/>
        <dbReference type="ChEBI" id="CHEBI:17499"/>
        <dbReference type="EC" id="1.1.99.39"/>
    </reaction>
    <physiologicalReaction direction="left-to-right" evidence="10">
        <dbReference type="Rhea" id="RHEA:38296"/>
    </physiologicalReaction>
</comment>
<dbReference type="PROSITE" id="PS51387">
    <property type="entry name" value="FAD_PCMH"/>
    <property type="match status" value="1"/>
</dbReference>
<sequence length="1011" mass="112830">MTQLPKLDAKRALPSLYQAFIRELEESDFSGEIDVTFSGRLIAATDNSVYQQLPQAVLYPVNEADIQTVLKLAAQRDYQSVTFAPRGGGTGTNGQSLTPGIVVDLSRHMNRVLEVNAEEGWVRVQSGVVKDQLNDALRPHGYFFAPDLSTSNRATLGGMINTDASGQGSLVYGKTSDHILSLRTVLQGGELLASEPVDLHQAQTLSEDDSRIGQLYKQALNTCVGMREAIESKFPPLNRFLTGYDLKHTFDAEHNTVDLSRLIAGSEGTLGFVTEAKLNITPIPKYRTLINVKYSDFQAALNNAPFLVEAEATSVETIDSNVLNLAREDIIWHSVSPLLEEVEGQVMNGINMVEFASTEQTENQRKIDELCKRLDKLIKAKDNKGVIGYQICDDLESIQTIYAMRKKAVGLLGATKGARKPVAFAEDTAVPPEQLAAFIMEFRDILDEADLHYGMFGHADAGVLHVRPALDLTNPDDEVLLREISDKVAALTAKYGGLMWGEHGKGYRSEYAPKFFGEELYQELQKVKAAADPYNQFNPGKIATPYKSDAALVSVDAQKRGYFDRQIPIETRDYFANAMSCNGNGLCFNYDTKAAMCPSYKVTRDRRMSPKGRASLMREWLRLTAEQNYNAAKQPDSEVSWFEKWRNQADSNGDYSHEVKASMDKCLACKACTNQCPVSVDVPTFKAEFLQHYYSRYPRPIKDHLVRSVEVTAKIGAKFPKFSNAIIKNPLSNFFLKQVVGYVDTPAFSVPNLVKRWQSSEFRVAEPEELAQLPVEQQRQIVAIIQDPFTSFYEAEIVHHFAQLASRLGYQPVLIPFVGQGKAQHVKGFLSEFKQTAEKVYAYLSPLFDTEIERVGVDSSTALVFRDEYHHVLGEKAEALNVQTVIEWLQGKAEHLNLDSSHRRYGLMLHCTEQSFIPESAKHWQALFNSVGLQLDIVKAGCCGMAGTFGHERSNLKESIALYQMDWAAAVKQYGTSGITATGFSCRSQVKRLEGKRVRHPLEVILSYLSQ</sequence>
<dbReference type="InterPro" id="IPR016167">
    <property type="entry name" value="FAD-bd_PCMH_sub1"/>
</dbReference>
<comment type="caution">
    <text evidence="15">The sequence shown here is derived from an EMBL/GenBank/DDBJ whole genome shotgun (WGS) entry which is preliminary data.</text>
</comment>
<dbReference type="InterPro" id="IPR016169">
    <property type="entry name" value="FAD-bd_PCMH_sub2"/>
</dbReference>
<dbReference type="RefSeq" id="WP_110573093.1">
    <property type="nucleotide sequence ID" value="NZ_PIPV01000002.1"/>
</dbReference>
<evidence type="ECO:0000256" key="4">
    <source>
        <dbReference type="ARBA" id="ARBA00022723"/>
    </source>
</evidence>
<dbReference type="InterPro" id="IPR036318">
    <property type="entry name" value="FAD-bd_PCMH-like_sf"/>
</dbReference>
<dbReference type="GO" id="GO:0008720">
    <property type="term" value="F:D-lactate dehydrogenase (NAD+) activity"/>
    <property type="evidence" value="ECO:0007669"/>
    <property type="project" value="TreeGrafter"/>
</dbReference>
<dbReference type="InterPro" id="IPR009051">
    <property type="entry name" value="Helical_ferredxn"/>
</dbReference>
<dbReference type="EC" id="1.1.99.39" evidence="9"/>
<dbReference type="Pfam" id="PF01565">
    <property type="entry name" value="FAD_binding_4"/>
    <property type="match status" value="1"/>
</dbReference>
<name>A0A432Y9L8_9GAMM</name>
<dbReference type="Gene3D" id="3.30.465.10">
    <property type="match status" value="1"/>
</dbReference>
<feature type="domain" description="FAD-binding PCMH-type" evidence="14">
    <location>
        <begin position="50"/>
        <end position="283"/>
    </location>
</feature>
<evidence type="ECO:0000256" key="8">
    <source>
        <dbReference type="ARBA" id="ARBA00023014"/>
    </source>
</evidence>
<dbReference type="SUPFAM" id="SSF46548">
    <property type="entry name" value="alpha-helical ferredoxin"/>
    <property type="match status" value="1"/>
</dbReference>
<keyword evidence="6" id="KW-0560">Oxidoreductase</keyword>
<dbReference type="Pfam" id="PF02913">
    <property type="entry name" value="FAD-oxidase_C"/>
    <property type="match status" value="1"/>
</dbReference>
<evidence type="ECO:0000256" key="1">
    <source>
        <dbReference type="ARBA" id="ARBA00001974"/>
    </source>
</evidence>
<evidence type="ECO:0000256" key="5">
    <source>
        <dbReference type="ARBA" id="ARBA00022827"/>
    </source>
</evidence>
<evidence type="ECO:0000313" key="15">
    <source>
        <dbReference type="EMBL" id="RUO57670.1"/>
    </source>
</evidence>
<dbReference type="AlphaFoldDB" id="A0A432Y9L8"/>
<evidence type="ECO:0000256" key="3">
    <source>
        <dbReference type="ARBA" id="ARBA00022630"/>
    </source>
</evidence>
<evidence type="ECO:0000256" key="2">
    <source>
        <dbReference type="ARBA" id="ARBA00022485"/>
    </source>
</evidence>
<reference evidence="16" key="1">
    <citation type="journal article" date="2018" name="Front. Microbiol.">
        <title>Genome-Based Analysis Reveals the Taxonomy and Diversity of the Family Idiomarinaceae.</title>
        <authorList>
            <person name="Liu Y."/>
            <person name="Lai Q."/>
            <person name="Shao Z."/>
        </authorList>
    </citation>
    <scope>NUCLEOTIDE SEQUENCE [LARGE SCALE GENOMIC DNA]</scope>
    <source>
        <strain evidence="16">F23</strain>
    </source>
</reference>
<dbReference type="SUPFAM" id="SSF56176">
    <property type="entry name" value="FAD-binding/transporter-associated domain-like"/>
    <property type="match status" value="1"/>
</dbReference>
<evidence type="ECO:0000256" key="9">
    <source>
        <dbReference type="ARBA" id="ARBA00039003"/>
    </source>
</evidence>
<dbReference type="GO" id="GO:0051990">
    <property type="term" value="F:(R)-2-hydroxyglutarate dehydrogenase activity"/>
    <property type="evidence" value="ECO:0007669"/>
    <property type="project" value="UniProtKB-EC"/>
</dbReference>
<proteinExistence type="inferred from homology"/>
<dbReference type="GO" id="GO:0051539">
    <property type="term" value="F:4 iron, 4 sulfur cluster binding"/>
    <property type="evidence" value="ECO:0007669"/>
    <property type="project" value="UniProtKB-KW"/>
</dbReference>
<dbReference type="Pfam" id="PF13183">
    <property type="entry name" value="Fer4_8"/>
    <property type="match status" value="1"/>
</dbReference>
<dbReference type="InterPro" id="IPR016166">
    <property type="entry name" value="FAD-bd_PCMH"/>
</dbReference>
<dbReference type="OrthoDB" id="9811557at2"/>
<dbReference type="GO" id="GO:0071949">
    <property type="term" value="F:FAD binding"/>
    <property type="evidence" value="ECO:0007669"/>
    <property type="project" value="InterPro"/>
</dbReference>
<dbReference type="InterPro" id="IPR006094">
    <property type="entry name" value="Oxid_FAD_bind_N"/>
</dbReference>
<dbReference type="SUPFAM" id="SSF55103">
    <property type="entry name" value="FAD-linked oxidases, C-terminal domain"/>
    <property type="match status" value="1"/>
</dbReference>
<evidence type="ECO:0000256" key="6">
    <source>
        <dbReference type="ARBA" id="ARBA00023002"/>
    </source>
</evidence>
<organism evidence="15 16">
    <name type="scientific">Idiomarina fontislapidosi</name>
    <dbReference type="NCBI Taxonomy" id="263723"/>
    <lineage>
        <taxon>Bacteria</taxon>
        <taxon>Pseudomonadati</taxon>
        <taxon>Pseudomonadota</taxon>
        <taxon>Gammaproteobacteria</taxon>
        <taxon>Alteromonadales</taxon>
        <taxon>Idiomarinaceae</taxon>
        <taxon>Idiomarina</taxon>
    </lineage>
</organism>
<evidence type="ECO:0000256" key="11">
    <source>
        <dbReference type="ARBA" id="ARBA00060924"/>
    </source>
</evidence>
<keyword evidence="4" id="KW-0479">Metal-binding</keyword>
<keyword evidence="7" id="KW-0408">Iron</keyword>
<dbReference type="EMBL" id="PIPV01000002">
    <property type="protein sequence ID" value="RUO57670.1"/>
    <property type="molecule type" value="Genomic_DNA"/>
</dbReference>